<dbReference type="Gene3D" id="2.170.16.10">
    <property type="entry name" value="Hedgehog/Intein (Hint) domain"/>
    <property type="match status" value="1"/>
</dbReference>
<keyword evidence="2" id="KW-0347">Helicase</keyword>
<dbReference type="InterPro" id="IPR027434">
    <property type="entry name" value="Homing_endonucl"/>
</dbReference>
<sequence>MVMKIKLREWANLPEETVLRWLNTRRWVEVTDDLDQVALTDTYALIITWHGMIIHRHYNDVPYSIKEMVPSNKVEGGEDTVYNDGTNATPINQFLKVILPTIIDPVEVDGIKRLIHIWQNKLNNLLVVMSERYVISATAESVAEFMEDEGISGIRDRVLSKEISIDEGEREFADYVRTAHSIANNTLTLLSRTGGVAINQAYQKTIIRGKVFDLNNSIMPNAITVPYAHGITNLADMLGERNAAGKAGVLSSKIKIPGGWKTMGNIRVGDEVVTPDGGTAKVLAVHPQGVTKVVRVHFKDGRYTDVSPDHLWKVRRHHWCNDKAMAKLTREEVEERVWRVITTNELKDYIGLSTKVYVQLIEPERNADKPFKIHPYVLGVLLGDGCISQKAVDITKPYQQLFDKVQSLLPEHLECVWRPNRKGDGEPKTFGIRFKDRRSEQHINWHIRDGLKELGLYGMRSWGKVIPEEYLHGSAKQRLELLQGLLDTDGTVDKHKSVSFSSSSKLLSLGVQYLVRSLGGMARLQERTPHYTHNGEKREGRTDYRVYIRYPRPEELFTLDHKRERAVSHQHTETLRLQVTHIEERPDEETQCITIDHPDHLYITDDFIVTHNSLTNNGKALKSSEWFHRKVHILSAVVADIDHFMDCGTTTTVPIRIPNMQAAMALLGKFRVTDTGELELIDQTTVWSIKPGEWVNIRSVAFCNHYNSASPCRVCYGMMASSIPYNVMMKKGADVGMWCTTSICNPIGQGMLSTKHFIRNATTRKFVPATKDKNVIYSNGDDIFLTKELCAPGTELVLKADIVNILSDIRSLDVLDNLSLDKLPYFSEVTFRYEVEDIMMGGKTLQQHAACTSVSSRNARFSLEFLNYLLSKGWANEGKKHITVDLSEWNTLSPIFTLPYVREDLDMHRARVENFITFNKRNNAWRQQIVTPRLFGEVLAEYWGLINQETKGINIIHPEVLLYSTLCRDPMRGDYSLANGKGPKYFVNFQECIKGRGAGMLMIYENQQNVLSDPKTFRVVNRQGSPLECFFSLAVS</sequence>
<dbReference type="KEGG" id="vg:5176620"/>
<keyword evidence="2" id="KW-0067">ATP-binding</keyword>
<accession>Q2Z142</accession>
<dbReference type="EMBL" id="AJ697969">
    <property type="protein sequence ID" value="CAG27133.1"/>
    <property type="molecule type" value="Genomic_DNA"/>
</dbReference>
<feature type="domain" description="DOD-type homing endonuclease" evidence="1">
    <location>
        <begin position="377"/>
        <end position="520"/>
    </location>
</feature>
<dbReference type="PROSITE" id="PS50819">
    <property type="entry name" value="INTEIN_ENDONUCLEASE"/>
    <property type="match status" value="1"/>
</dbReference>
<proteinExistence type="predicted"/>
<evidence type="ECO:0000313" key="3">
    <source>
        <dbReference type="Proteomes" id="UP000001239"/>
    </source>
</evidence>
<reference evidence="2 3" key="2">
    <citation type="journal article" date="2003" name="Res. Microbiol.">
        <title>Myoviridae bacteriophages of Pseudomonas aeruginosa: a long and complex evolutionary pathway.</title>
        <authorList>
            <person name="Krylov V.N."/>
            <person name="Pleteneva E.A."/>
            <person name="Bourkalsteva M.V."/>
            <person name="Shaburova O.V."/>
            <person name="Volckaert G."/>
            <person name="Sykilinda N.N."/>
            <person name="Kurochkina L.P."/>
            <person name="Mesyanzhinov V.V."/>
        </authorList>
    </citation>
    <scope>NUCLEOTIDE SEQUENCE [LARGE SCALE GENOMIC DNA]</scope>
</reference>
<evidence type="ECO:0000313" key="2">
    <source>
        <dbReference type="EMBL" id="CAG27133.1"/>
    </source>
</evidence>
<protein>
    <submittedName>
        <fullName evidence="2">Putative ATP-dependent DNA helicase</fullName>
    </submittedName>
</protein>
<dbReference type="RefSeq" id="YP_418072.1">
    <property type="nucleotide sequence ID" value="NC_007623.1"/>
</dbReference>
<reference evidence="2 3" key="4">
    <citation type="journal article" date="2005" name="J. Mol. Biol.">
        <title>Genome comparison of Pseudomonas aeruginosa large phages.</title>
        <authorList>
            <person name="Hertveldt K."/>
            <person name="Lavigne R."/>
            <person name="Pleteneva E."/>
            <person name="Sernova N."/>
            <person name="Kurochkina L."/>
            <person name="Korchevskii R."/>
            <person name="Robben J."/>
            <person name="Mesyanzhinov V."/>
            <person name="Krylov V.N."/>
            <person name="Volckaert G."/>
        </authorList>
    </citation>
    <scope>NUCLEOTIDE SEQUENCE</scope>
</reference>
<dbReference type="GO" id="GO:0004386">
    <property type="term" value="F:helicase activity"/>
    <property type="evidence" value="ECO:0007669"/>
    <property type="project" value="UniProtKB-KW"/>
</dbReference>
<dbReference type="InterPro" id="IPR004042">
    <property type="entry name" value="Intein_endonuc_central"/>
</dbReference>
<dbReference type="InterPro" id="IPR036844">
    <property type="entry name" value="Hint_dom_sf"/>
</dbReference>
<dbReference type="SUPFAM" id="SSF51294">
    <property type="entry name" value="Hedgehog/intein (Hint) domain"/>
    <property type="match status" value="1"/>
</dbReference>
<dbReference type="Pfam" id="PF14528">
    <property type="entry name" value="LAGLIDADG_3"/>
    <property type="match status" value="1"/>
</dbReference>
<reference evidence="2 3" key="1">
    <citation type="journal article" date="2002" name="Genetika">
        <title>Phenogenetic characterization of a group of giant Phi KZ-like bacteriophages of Pseudomonas aeruginosa].</title>
        <authorList>
            <person name="Burkal'tseva M.V."/>
            <person name="Krylov V.N."/>
            <person name="Pleteneva E.A."/>
            <person name="Shaburova O.V."/>
            <person name="Krylov S.V."/>
            <person name="Volckaert G."/>
            <person name="Sykilinda N.N."/>
            <person name="Kurochkina L.P."/>
            <person name="Mesyanzhinov V.V."/>
        </authorList>
    </citation>
    <scope>NUCLEOTIDE SEQUENCE [LARGE SCALE GENOMIC DNA]</scope>
</reference>
<evidence type="ECO:0000259" key="1">
    <source>
        <dbReference type="PROSITE" id="PS50819"/>
    </source>
</evidence>
<dbReference type="Proteomes" id="UP000001239">
    <property type="component" value="Segment"/>
</dbReference>
<name>Q2Z142_9CAUD</name>
<dbReference type="GeneID" id="5176620"/>
<dbReference type="InterPro" id="IPR004860">
    <property type="entry name" value="LAGLIDADG_dom"/>
</dbReference>
<keyword evidence="2" id="KW-0378">Hydrolase</keyword>
<dbReference type="SUPFAM" id="SSF55608">
    <property type="entry name" value="Homing endonucleases"/>
    <property type="match status" value="1"/>
</dbReference>
<organism evidence="2 3">
    <name type="scientific">Pseudomonas phage EL</name>
    <dbReference type="NCBI Taxonomy" id="273133"/>
    <lineage>
        <taxon>Viruses</taxon>
        <taxon>Duplodnaviria</taxon>
        <taxon>Heunggongvirae</taxon>
        <taxon>Uroviricota</taxon>
        <taxon>Caudoviricetes</taxon>
        <taxon>Chimalliviridae</taxon>
        <taxon>Elvirus</taxon>
        <taxon>Elvirus EL</taxon>
    </lineage>
</organism>
<keyword evidence="2" id="KW-0547">Nucleotide-binding</keyword>
<keyword evidence="3" id="KW-1185">Reference proteome</keyword>
<dbReference type="Gene3D" id="3.10.28.10">
    <property type="entry name" value="Homing endonucleases"/>
    <property type="match status" value="1"/>
</dbReference>
<reference evidence="2 3" key="3">
    <citation type="journal article" date="2004" name="Bioinformatics">
        <title>PHIRE, a deterministic approach to reveal regulatory elements in bacteriophage genomes.</title>
        <authorList>
            <person name="Lavigne R."/>
            <person name="Sun W.D."/>
            <person name="Volckaert G."/>
        </authorList>
    </citation>
    <scope>NUCLEOTIDE SEQUENCE [LARGE SCALE GENOMIC DNA]</scope>
</reference>
<dbReference type="OrthoDB" id="979at10239"/>
<dbReference type="GO" id="GO:0004519">
    <property type="term" value="F:endonuclease activity"/>
    <property type="evidence" value="ECO:0007669"/>
    <property type="project" value="InterPro"/>
</dbReference>